<keyword evidence="2" id="KW-0547">Nucleotide-binding</keyword>
<proteinExistence type="predicted"/>
<accession>A0A081Q6D1</accession>
<feature type="signal peptide" evidence="1">
    <location>
        <begin position="1"/>
        <end position="22"/>
    </location>
</feature>
<dbReference type="EMBL" id="JPFU01000003">
    <property type="protein sequence ID" value="KEQ38504.1"/>
    <property type="molecule type" value="Genomic_DNA"/>
</dbReference>
<keyword evidence="2" id="KW-0067">ATP-binding</keyword>
<feature type="chain" id="PRO_5038762419" evidence="1">
    <location>
        <begin position="23"/>
        <end position="195"/>
    </location>
</feature>
<protein>
    <submittedName>
        <fullName evidence="2">Putative ABC transporter ATP-binding protein</fullName>
    </submittedName>
</protein>
<sequence>MNKQIKTSALLGVCIVSLGVIAPVLGANPVVADSVTETTVQGNLNKIDVVETLSDNGYLDVDPDAKKVTITEKYKQEVLANTDTDLYNVIFTENSITIAPKYSFRDFSGYTKIVYTWKGYDIYLDSTTANRIAAGLGGGAALAALIPEPGASKIVAASLGSVASLILYNNAAGRGVIVAFVGLYPNGTPHWITSQ</sequence>
<organism evidence="2 3">
    <name type="scientific">Streptococcus mitis</name>
    <dbReference type="NCBI Taxonomy" id="28037"/>
    <lineage>
        <taxon>Bacteria</taxon>
        <taxon>Bacillati</taxon>
        <taxon>Bacillota</taxon>
        <taxon>Bacilli</taxon>
        <taxon>Lactobacillales</taxon>
        <taxon>Streptococcaceae</taxon>
        <taxon>Streptococcus</taxon>
        <taxon>Streptococcus mitis group</taxon>
    </lineage>
</organism>
<keyword evidence="1" id="KW-0732">Signal</keyword>
<evidence type="ECO:0000313" key="2">
    <source>
        <dbReference type="EMBL" id="KEQ38504.1"/>
    </source>
</evidence>
<evidence type="ECO:0000256" key="1">
    <source>
        <dbReference type="SAM" id="SignalP"/>
    </source>
</evidence>
<reference evidence="2 3" key="1">
    <citation type="submission" date="2014-05" db="EMBL/GenBank/DDBJ databases">
        <authorList>
            <person name="Daugherty S.C."/>
            <person name="Tallon L.J."/>
            <person name="Sadzewicz L."/>
            <person name="Kilian M."/>
            <person name="Tettelin H."/>
        </authorList>
    </citation>
    <scope>NUCLEOTIDE SEQUENCE [LARGE SCALE GENOMIC DNA]</scope>
    <source>
        <strain evidence="2 3">SK629</strain>
    </source>
</reference>
<gene>
    <name evidence="2" type="ORF">SK629_0237</name>
</gene>
<evidence type="ECO:0000313" key="3">
    <source>
        <dbReference type="Proteomes" id="UP000028090"/>
    </source>
</evidence>
<dbReference type="GO" id="GO:0005524">
    <property type="term" value="F:ATP binding"/>
    <property type="evidence" value="ECO:0007669"/>
    <property type="project" value="UniProtKB-KW"/>
</dbReference>
<dbReference type="PATRIC" id="fig|28037.95.peg.208"/>
<dbReference type="RefSeq" id="WP_042900229.1">
    <property type="nucleotide sequence ID" value="NZ_JPFU01000003.1"/>
</dbReference>
<dbReference type="Proteomes" id="UP000028090">
    <property type="component" value="Unassembled WGS sequence"/>
</dbReference>
<comment type="caution">
    <text evidence="2">The sequence shown here is derived from an EMBL/GenBank/DDBJ whole genome shotgun (WGS) entry which is preliminary data.</text>
</comment>
<dbReference type="AlphaFoldDB" id="A0A081Q6D1"/>
<dbReference type="OrthoDB" id="9887062at2"/>
<name>A0A081Q6D1_STRMT</name>